<dbReference type="STRING" id="645133.E3QGW6"/>
<reference evidence="4" key="1">
    <citation type="journal article" date="2012" name="Nat. Genet.">
        <title>Lifestyle transitions in plant pathogenic Colletotrichum fungi deciphered by genome and transcriptome analyses.</title>
        <authorList>
            <person name="O'Connell R.J."/>
            <person name="Thon M.R."/>
            <person name="Hacquard S."/>
            <person name="Amyotte S.G."/>
            <person name="Kleemann J."/>
            <person name="Torres M.F."/>
            <person name="Damm U."/>
            <person name="Buiate E.A."/>
            <person name="Epstein L."/>
            <person name="Alkan N."/>
            <person name="Altmueller J."/>
            <person name="Alvarado-Balderrama L."/>
            <person name="Bauser C.A."/>
            <person name="Becker C."/>
            <person name="Birren B.W."/>
            <person name="Chen Z."/>
            <person name="Choi J."/>
            <person name="Crouch J.A."/>
            <person name="Duvick J.P."/>
            <person name="Farman M.A."/>
            <person name="Gan P."/>
            <person name="Heiman D."/>
            <person name="Henrissat B."/>
            <person name="Howard R.J."/>
            <person name="Kabbage M."/>
            <person name="Koch C."/>
            <person name="Kracher B."/>
            <person name="Kubo Y."/>
            <person name="Law A.D."/>
            <person name="Lebrun M.-H."/>
            <person name="Lee Y.-H."/>
            <person name="Miyara I."/>
            <person name="Moore N."/>
            <person name="Neumann U."/>
            <person name="Nordstroem K."/>
            <person name="Panaccione D.G."/>
            <person name="Panstruga R."/>
            <person name="Place M."/>
            <person name="Proctor R.H."/>
            <person name="Prusky D."/>
            <person name="Rech G."/>
            <person name="Reinhardt R."/>
            <person name="Rollins J.A."/>
            <person name="Rounsley S."/>
            <person name="Schardl C.L."/>
            <person name="Schwartz D.C."/>
            <person name="Shenoy N."/>
            <person name="Shirasu K."/>
            <person name="Sikhakolli U.R."/>
            <person name="Stueber K."/>
            <person name="Sukno S.A."/>
            <person name="Sweigard J.A."/>
            <person name="Takano Y."/>
            <person name="Takahara H."/>
            <person name="Trail F."/>
            <person name="van der Does H.C."/>
            <person name="Voll L.M."/>
            <person name="Will I."/>
            <person name="Young S."/>
            <person name="Zeng Q."/>
            <person name="Zhang J."/>
            <person name="Zhou S."/>
            <person name="Dickman M.B."/>
            <person name="Schulze-Lefert P."/>
            <person name="Ver Loren van Themaat E."/>
            <person name="Ma L.-J."/>
            <person name="Vaillancourt L.J."/>
        </authorList>
    </citation>
    <scope>NUCLEOTIDE SEQUENCE [LARGE SCALE GENOMIC DNA]</scope>
    <source>
        <strain evidence="4">M1.001 / M2 / FGSC 10212</strain>
    </source>
</reference>
<proteinExistence type="predicted"/>
<feature type="domain" description="DUF7918" evidence="2">
    <location>
        <begin position="9"/>
        <end position="248"/>
    </location>
</feature>
<protein>
    <recommendedName>
        <fullName evidence="2">DUF7918 domain-containing protein</fullName>
    </recommendedName>
</protein>
<sequence length="344" mass="39102">MAIIRDFPGVKVTVQVDGRDATEYDDPDGFETDPNRKNARWRTFHYIESKDDAFFSVCYQVDNSHRWEGPDHALTLALYVDGKRASGMVCEAERFLNFDPLYVWETTVEGSRERSTTSGYDRLNKFKFSKVTTFDDAAIDRVKADTAKAKLLGVIEVFVYPVIITGPSTYTRSPHRHKARRSGNFEIAEKALKGRAVSHGTSFADGGIVSQRPSVTAEYLNNHNPIAAFSFKYRSRDALHKELIIPRSPSPEPIAGLSEAEIRRLAVERLDDINVSFPDSFTPQRNDDLMQNRRNSPTVKSESRRPIIKRECTEILDLTVEPAKREWKKIKIEGNRVAIDLTDD</sequence>
<keyword evidence="4" id="KW-1185">Reference proteome</keyword>
<dbReference type="HOGENOM" id="CLU_070614_0_0_1"/>
<dbReference type="Proteomes" id="UP000008782">
    <property type="component" value="Unassembled WGS sequence"/>
</dbReference>
<dbReference type="AlphaFoldDB" id="E3QGW6"/>
<dbReference type="VEuPathDB" id="FungiDB:GLRG_05248"/>
<accession>E3QGW6</accession>
<dbReference type="RefSeq" id="XP_008094124.1">
    <property type="nucleotide sequence ID" value="XM_008095933.1"/>
</dbReference>
<evidence type="ECO:0000313" key="4">
    <source>
        <dbReference type="Proteomes" id="UP000008782"/>
    </source>
</evidence>
<dbReference type="PANTHER" id="PTHR36223">
    <property type="entry name" value="BETA-LACTAMASE-TYPE TRANSPEPTIDASE FOLD DOMAIN CONTAINING PROTEIN"/>
    <property type="match status" value="1"/>
</dbReference>
<dbReference type="PANTHER" id="PTHR36223:SF1">
    <property type="entry name" value="TRANSCRIPTION ELONGATION FACTOR EAF N-TERMINAL DOMAIN-CONTAINING PROTEIN"/>
    <property type="match status" value="1"/>
</dbReference>
<dbReference type="EMBL" id="GG697347">
    <property type="protein sequence ID" value="EFQ30104.1"/>
    <property type="molecule type" value="Genomic_DNA"/>
</dbReference>
<dbReference type="Pfam" id="PF25534">
    <property type="entry name" value="DUF7918"/>
    <property type="match status" value="1"/>
</dbReference>
<evidence type="ECO:0000313" key="3">
    <source>
        <dbReference type="EMBL" id="EFQ30104.1"/>
    </source>
</evidence>
<dbReference type="InterPro" id="IPR057678">
    <property type="entry name" value="DUF7918"/>
</dbReference>
<organism evidence="4">
    <name type="scientific">Colletotrichum graminicola (strain M1.001 / M2 / FGSC 10212)</name>
    <name type="common">Maize anthracnose fungus</name>
    <name type="synonym">Glomerella graminicola</name>
    <dbReference type="NCBI Taxonomy" id="645133"/>
    <lineage>
        <taxon>Eukaryota</taxon>
        <taxon>Fungi</taxon>
        <taxon>Dikarya</taxon>
        <taxon>Ascomycota</taxon>
        <taxon>Pezizomycotina</taxon>
        <taxon>Sordariomycetes</taxon>
        <taxon>Hypocreomycetidae</taxon>
        <taxon>Glomerellales</taxon>
        <taxon>Glomerellaceae</taxon>
        <taxon>Colletotrichum</taxon>
        <taxon>Colletotrichum graminicola species complex</taxon>
    </lineage>
</organism>
<gene>
    <name evidence="3" type="ORF">GLRG_05248</name>
</gene>
<dbReference type="GeneID" id="24410613"/>
<feature type="region of interest" description="Disordered" evidence="1">
    <location>
        <begin position="281"/>
        <end position="304"/>
    </location>
</feature>
<name>E3QGW6_COLGM</name>
<dbReference type="eggNOG" id="ENOG502SAV6">
    <property type="taxonomic scope" value="Eukaryota"/>
</dbReference>
<dbReference type="OrthoDB" id="3364132at2759"/>
<evidence type="ECO:0000256" key="1">
    <source>
        <dbReference type="SAM" id="MobiDB-lite"/>
    </source>
</evidence>
<evidence type="ECO:0000259" key="2">
    <source>
        <dbReference type="Pfam" id="PF25534"/>
    </source>
</evidence>